<sequence length="413" mass="47142">MRTLLAIANKYNLNIIQMDVKTAFLNGVLERDIYMEIPDGVELELSDRKNKVCKLLRALYGLRISPKCWNRKFTLVAESVGLKSDDKDPCLFTWREGSKFITLLLYVDDMLLTEPKEFLGVEIVRDRKNRVMFLHQKTYAGKILKRFGMSECKIVSTPMVTRQVRNRKLKDFMEGKSSGSSSEQVLIQQTNKQKLFPYREAVGSLLYLTGATRPDISYAVNMISRNQENPTADDWAEVKRILRYLRGTLDKGLTFKGETEELTAYSDASFKDCIVTGRSTAGFVIRMFGDTVHWRCMKQKVVATSTCDAEYIAMGDTAKAVLAVQYIIERVLQRDICCNLNCDNRSALDCIDTSGGPKLMHLSLKQHFIRSIRETGQIETSWVPSDEQWADIMTKPLALGDFEKLRTLILNDN</sequence>
<proteinExistence type="predicted"/>
<dbReference type="Proteomes" id="UP001367676">
    <property type="component" value="Unassembled WGS sequence"/>
</dbReference>
<dbReference type="GO" id="GO:0071897">
    <property type="term" value="P:DNA biosynthetic process"/>
    <property type="evidence" value="ECO:0007669"/>
    <property type="project" value="UniProtKB-ARBA"/>
</dbReference>
<dbReference type="Pfam" id="PF07727">
    <property type="entry name" value="RVT_2"/>
    <property type="match status" value="1"/>
</dbReference>
<dbReference type="EMBL" id="JBBCAQ010000036">
    <property type="protein sequence ID" value="KAK7575583.1"/>
    <property type="molecule type" value="Genomic_DNA"/>
</dbReference>
<dbReference type="InterPro" id="IPR013103">
    <property type="entry name" value="RVT_2"/>
</dbReference>
<reference evidence="2 3" key="1">
    <citation type="submission" date="2024-03" db="EMBL/GenBank/DDBJ databases">
        <title>Adaptation during the transition from Ophiocordyceps entomopathogen to insect associate is accompanied by gene loss and intensified selection.</title>
        <authorList>
            <person name="Ward C.M."/>
            <person name="Onetto C.A."/>
            <person name="Borneman A.R."/>
        </authorList>
    </citation>
    <scope>NUCLEOTIDE SEQUENCE [LARGE SCALE GENOMIC DNA]</scope>
    <source>
        <strain evidence="2">AWRI1</strain>
        <tissue evidence="2">Single Adult Female</tissue>
    </source>
</reference>
<accession>A0AAN9XZY1</accession>
<dbReference type="PANTHER" id="PTHR11439">
    <property type="entry name" value="GAG-POL-RELATED RETROTRANSPOSON"/>
    <property type="match status" value="1"/>
</dbReference>
<gene>
    <name evidence="2" type="ORF">V9T40_011869</name>
</gene>
<evidence type="ECO:0000313" key="3">
    <source>
        <dbReference type="Proteomes" id="UP001367676"/>
    </source>
</evidence>
<evidence type="ECO:0000259" key="1">
    <source>
        <dbReference type="Pfam" id="PF07727"/>
    </source>
</evidence>
<dbReference type="CDD" id="cd09272">
    <property type="entry name" value="RNase_HI_RT_Ty1"/>
    <property type="match status" value="1"/>
</dbReference>
<comment type="caution">
    <text evidence="2">The sequence shown here is derived from an EMBL/GenBank/DDBJ whole genome shotgun (WGS) entry which is preliminary data.</text>
</comment>
<evidence type="ECO:0000313" key="2">
    <source>
        <dbReference type="EMBL" id="KAK7575583.1"/>
    </source>
</evidence>
<dbReference type="InterPro" id="IPR043502">
    <property type="entry name" value="DNA/RNA_pol_sf"/>
</dbReference>
<keyword evidence="3" id="KW-1185">Reference proteome</keyword>
<dbReference type="SUPFAM" id="SSF56672">
    <property type="entry name" value="DNA/RNA polymerases"/>
    <property type="match status" value="1"/>
</dbReference>
<protein>
    <recommendedName>
        <fullName evidence="1">Reverse transcriptase Ty1/copia-type domain-containing protein</fullName>
    </recommendedName>
</protein>
<dbReference type="AlphaFoldDB" id="A0AAN9XZY1"/>
<dbReference type="PANTHER" id="PTHR11439:SF467">
    <property type="entry name" value="INTEGRASE CATALYTIC DOMAIN-CONTAINING PROTEIN"/>
    <property type="match status" value="1"/>
</dbReference>
<name>A0AAN9XZY1_9HEMI</name>
<organism evidence="2 3">
    <name type="scientific">Parthenolecanium corni</name>
    <dbReference type="NCBI Taxonomy" id="536013"/>
    <lineage>
        <taxon>Eukaryota</taxon>
        <taxon>Metazoa</taxon>
        <taxon>Ecdysozoa</taxon>
        <taxon>Arthropoda</taxon>
        <taxon>Hexapoda</taxon>
        <taxon>Insecta</taxon>
        <taxon>Pterygota</taxon>
        <taxon>Neoptera</taxon>
        <taxon>Paraneoptera</taxon>
        <taxon>Hemiptera</taxon>
        <taxon>Sternorrhyncha</taxon>
        <taxon>Coccoidea</taxon>
        <taxon>Coccidae</taxon>
        <taxon>Parthenolecanium</taxon>
    </lineage>
</organism>
<feature type="domain" description="Reverse transcriptase Ty1/copia-type" evidence="1">
    <location>
        <begin position="2"/>
        <end position="113"/>
    </location>
</feature>